<keyword evidence="5" id="KW-1185">Reference proteome</keyword>
<dbReference type="STRING" id="1759059.ATE48_17375"/>
<dbReference type="KEGG" id="cbot:ATE48_17375"/>
<dbReference type="InParanoid" id="A0A1B1ALU7"/>
<dbReference type="EMBL" id="CP013244">
    <property type="protein sequence ID" value="ANP47547.1"/>
    <property type="molecule type" value="Genomic_DNA"/>
</dbReference>
<dbReference type="SUPFAM" id="SSF56601">
    <property type="entry name" value="beta-lactamase/transpeptidase-like"/>
    <property type="match status" value="1"/>
</dbReference>
<proteinExistence type="predicted"/>
<dbReference type="InterPro" id="IPR001466">
    <property type="entry name" value="Beta-lactam-related"/>
</dbReference>
<dbReference type="Pfam" id="PF00144">
    <property type="entry name" value="Beta-lactamase"/>
    <property type="match status" value="1"/>
</dbReference>
<dbReference type="AlphaFoldDB" id="A0A1B1ALU7"/>
<comment type="subcellular location">
    <subcellularLocation>
        <location evidence="1">Membrane</location>
    </subcellularLocation>
</comment>
<evidence type="ECO:0000259" key="3">
    <source>
        <dbReference type="Pfam" id="PF00144"/>
    </source>
</evidence>
<dbReference type="Gene3D" id="3.40.710.10">
    <property type="entry name" value="DD-peptidase/beta-lactamase superfamily"/>
    <property type="match status" value="1"/>
</dbReference>
<sequence length="413" mass="44745">MSKTKSKRGLLGIVFLLGAITVAVPIAYKLFEPVFVYRLNWSALPVGAYPVQSEVVDPRYSEQASAAQAALEAARAELQAPALSAAVSMNGEIVWRSVAGYADIEALRPAELSTRFRLGSTSKAVTAVAVGTLVDQQRLNLDAPIQTYVPHFPEQRWPITLRQVMSHRAGLRDYGMCFCFPAWEHLNQRRFADVDAEIDLIADAPLLFQPDTSFAYTSLGYNLAGAAVEHASGEDFGAYLQRAVFAPLGMTQSGLDSIAGAESDRATFYEVEDGSYKRAFTVDNSIRWPSGGLLSTPTDMARFGAAMLHDRLLSATTRAMLVTVPEGGRDAHGGAYYALGWRTGEWTLYNGELTTIAHHHAGTAVGSSSVFVVFPEYGMVISLMMNKGGTSVDDLVIATDQIAQAFVPRRSSD</sequence>
<dbReference type="GO" id="GO:0016020">
    <property type="term" value="C:membrane"/>
    <property type="evidence" value="ECO:0007669"/>
    <property type="project" value="UniProtKB-SubCell"/>
</dbReference>
<evidence type="ECO:0000313" key="4">
    <source>
        <dbReference type="EMBL" id="ANP47547.1"/>
    </source>
</evidence>
<reference evidence="4 5" key="1">
    <citation type="submission" date="2015-11" db="EMBL/GenBank/DDBJ databases">
        <title>Whole-Genome Sequence of Candidatus Oderbacter manganicum from the National Park Lower Oder Valley, Germany.</title>
        <authorList>
            <person name="Braun B."/>
            <person name="Liere K."/>
            <person name="Szewzyk U."/>
        </authorList>
    </citation>
    <scope>NUCLEOTIDE SEQUENCE [LARGE SCALE GENOMIC DNA]</scope>
    <source>
        <strain evidence="4 5">OTSz_A_272</strain>
    </source>
</reference>
<evidence type="ECO:0000313" key="5">
    <source>
        <dbReference type="Proteomes" id="UP000092498"/>
    </source>
</evidence>
<gene>
    <name evidence="4" type="ORF">ATE48_17375</name>
</gene>
<feature type="domain" description="Beta-lactamase-related" evidence="3">
    <location>
        <begin position="69"/>
        <end position="396"/>
    </location>
</feature>
<organism evidence="4 5">
    <name type="scientific">Candidatus Viadribacter manganicus</name>
    <dbReference type="NCBI Taxonomy" id="1759059"/>
    <lineage>
        <taxon>Bacteria</taxon>
        <taxon>Pseudomonadati</taxon>
        <taxon>Pseudomonadota</taxon>
        <taxon>Alphaproteobacteria</taxon>
        <taxon>Hyphomonadales</taxon>
        <taxon>Hyphomonadaceae</taxon>
        <taxon>Candidatus Viadribacter</taxon>
    </lineage>
</organism>
<protein>
    <recommendedName>
        <fullName evidence="3">Beta-lactamase-related domain-containing protein</fullName>
    </recommendedName>
</protein>
<keyword evidence="2" id="KW-0472">Membrane</keyword>
<dbReference type="RefSeq" id="WP_066773791.1">
    <property type="nucleotide sequence ID" value="NZ_CP013244.1"/>
</dbReference>
<dbReference type="InterPro" id="IPR050491">
    <property type="entry name" value="AmpC-like"/>
</dbReference>
<evidence type="ECO:0000256" key="2">
    <source>
        <dbReference type="ARBA" id="ARBA00023136"/>
    </source>
</evidence>
<accession>A0A1B1ALU7</accession>
<name>A0A1B1ALU7_9PROT</name>
<evidence type="ECO:0000256" key="1">
    <source>
        <dbReference type="ARBA" id="ARBA00004370"/>
    </source>
</evidence>
<dbReference type="InterPro" id="IPR012338">
    <property type="entry name" value="Beta-lactam/transpept-like"/>
</dbReference>
<dbReference type="OrthoDB" id="7168600at2"/>
<dbReference type="PANTHER" id="PTHR46825:SF11">
    <property type="entry name" value="PENICILLIN-BINDING PROTEIN 4"/>
    <property type="match status" value="1"/>
</dbReference>
<dbReference type="Proteomes" id="UP000092498">
    <property type="component" value="Chromosome"/>
</dbReference>
<dbReference type="PANTHER" id="PTHR46825">
    <property type="entry name" value="D-ALANYL-D-ALANINE-CARBOXYPEPTIDASE/ENDOPEPTIDASE AMPH"/>
    <property type="match status" value="1"/>
</dbReference>